<evidence type="ECO:0000313" key="3">
    <source>
        <dbReference type="EMBL" id="SRX79172.1"/>
    </source>
</evidence>
<dbReference type="AlphaFoldDB" id="A0A375YDF7"/>
<protein>
    <submittedName>
        <fullName evidence="3">Putative monooxygenase [Mycobacterium tuberculosis H37Rv]</fullName>
    </submittedName>
</protein>
<reference evidence="3 4" key="1">
    <citation type="submission" date="2018-05" db="EMBL/GenBank/DDBJ databases">
        <authorList>
            <consortium name="IHU Genomes"/>
        </authorList>
    </citation>
    <scope>NUCLEOTIDE SEQUENCE [LARGE SCALE GENOMIC DNA]</scope>
    <source>
        <strain evidence="3 4">P7335</strain>
    </source>
</reference>
<evidence type="ECO:0000313" key="4">
    <source>
        <dbReference type="Proteomes" id="UP000252008"/>
    </source>
</evidence>
<gene>
    <name evidence="3" type="ORF">MPP7335_00905</name>
    <name evidence="2" type="ORF">MPRF_14400</name>
</gene>
<dbReference type="Proteomes" id="UP000466554">
    <property type="component" value="Chromosome"/>
</dbReference>
<sequence length="94" mass="10192">MSAVGHDGVYTGAADLIVGEARHAVRVRLKGSVNPFDGHYHWQGTVFDAPDHVKPAGEPVRLRMDDHDALGRLVERTADGHLMISGTGRPPYPL</sequence>
<evidence type="ECO:0000313" key="5">
    <source>
        <dbReference type="Proteomes" id="UP000466554"/>
    </source>
</evidence>
<evidence type="ECO:0000259" key="1">
    <source>
        <dbReference type="Pfam" id="PF16170"/>
    </source>
</evidence>
<proteinExistence type="predicted"/>
<dbReference type="EMBL" id="AP022598">
    <property type="protein sequence ID" value="BBY74541.1"/>
    <property type="molecule type" value="Genomic_DNA"/>
</dbReference>
<dbReference type="Pfam" id="PF16170">
    <property type="entry name" value="DUF4873"/>
    <property type="match status" value="1"/>
</dbReference>
<evidence type="ECO:0000313" key="2">
    <source>
        <dbReference type="EMBL" id="BBY74541.1"/>
    </source>
</evidence>
<keyword evidence="4" id="KW-1185">Reference proteome</keyword>
<keyword evidence="3" id="KW-0503">Monooxygenase</keyword>
<dbReference type="EMBL" id="UEGS01000001">
    <property type="protein sequence ID" value="SRX79172.1"/>
    <property type="molecule type" value="Genomic_DNA"/>
</dbReference>
<organism evidence="3 4">
    <name type="scientific">Mycolicibacterium parafortuitum</name>
    <name type="common">Mycobacterium parafortuitum</name>
    <dbReference type="NCBI Taxonomy" id="39692"/>
    <lineage>
        <taxon>Bacteria</taxon>
        <taxon>Bacillati</taxon>
        <taxon>Actinomycetota</taxon>
        <taxon>Actinomycetes</taxon>
        <taxon>Mycobacteriales</taxon>
        <taxon>Mycobacteriaceae</taxon>
        <taxon>Mycolicibacterium</taxon>
    </lineage>
</organism>
<dbReference type="STRING" id="39692.BST38_07485"/>
<dbReference type="Proteomes" id="UP000252008">
    <property type="component" value="Unassembled WGS sequence"/>
</dbReference>
<dbReference type="RefSeq" id="WP_083142627.1">
    <property type="nucleotide sequence ID" value="NZ_AP022598.1"/>
</dbReference>
<dbReference type="InterPro" id="IPR032371">
    <property type="entry name" value="DUF4873"/>
</dbReference>
<reference evidence="2" key="3">
    <citation type="submission" date="2020-02" db="EMBL/GenBank/DDBJ databases">
        <authorList>
            <person name="Matsumoto Y."/>
            <person name="Motooka D."/>
            <person name="Nakamura S."/>
        </authorList>
    </citation>
    <scope>NUCLEOTIDE SEQUENCE</scope>
    <source>
        <strain evidence="2">JCM 6367</strain>
    </source>
</reference>
<accession>A0A375YDF7</accession>
<reference evidence="2 5" key="2">
    <citation type="journal article" date="2019" name="Emerg. Microbes Infect.">
        <title>Comprehensive subspecies identification of 175 nontuberculous mycobacteria species based on 7547 genomic profiles.</title>
        <authorList>
            <person name="Matsumoto Y."/>
            <person name="Kinjo T."/>
            <person name="Motooka D."/>
            <person name="Nabeya D."/>
            <person name="Jung N."/>
            <person name="Uechi K."/>
            <person name="Horii T."/>
            <person name="Iida T."/>
            <person name="Fujita J."/>
            <person name="Nakamura S."/>
        </authorList>
    </citation>
    <scope>NUCLEOTIDE SEQUENCE [LARGE SCALE GENOMIC DNA]</scope>
    <source>
        <strain evidence="2 5">JCM 6367</strain>
    </source>
</reference>
<keyword evidence="3" id="KW-0560">Oxidoreductase</keyword>
<feature type="domain" description="DUF4873" evidence="1">
    <location>
        <begin position="9"/>
        <end position="93"/>
    </location>
</feature>
<dbReference type="GO" id="GO:0004497">
    <property type="term" value="F:monooxygenase activity"/>
    <property type="evidence" value="ECO:0007669"/>
    <property type="project" value="UniProtKB-KW"/>
</dbReference>
<name>A0A375YDF7_MYCPF</name>